<dbReference type="InterPro" id="IPR011032">
    <property type="entry name" value="GroES-like_sf"/>
</dbReference>
<evidence type="ECO:0000259" key="1">
    <source>
        <dbReference type="SMART" id="SM00829"/>
    </source>
</evidence>
<dbReference type="SMART" id="SM00829">
    <property type="entry name" value="PKS_ER"/>
    <property type="match status" value="1"/>
</dbReference>
<evidence type="ECO:0000313" key="2">
    <source>
        <dbReference type="EMBL" id="OIQ99580.1"/>
    </source>
</evidence>
<dbReference type="PANTHER" id="PTHR43677:SF1">
    <property type="entry name" value="ACRYLYL-COA REDUCTASE ACUI-RELATED"/>
    <property type="match status" value="1"/>
</dbReference>
<protein>
    <submittedName>
        <fullName evidence="2">Acrylyl-CoA reductase AcuI</fullName>
        <ecNumber evidence="2">1.3.1.84</ecNumber>
    </submittedName>
</protein>
<dbReference type="EMBL" id="MLJW01000104">
    <property type="protein sequence ID" value="OIQ99580.1"/>
    <property type="molecule type" value="Genomic_DNA"/>
</dbReference>
<reference evidence="2" key="1">
    <citation type="submission" date="2016-10" db="EMBL/GenBank/DDBJ databases">
        <title>Sequence of Gallionella enrichment culture.</title>
        <authorList>
            <person name="Poehlein A."/>
            <person name="Muehling M."/>
            <person name="Daniel R."/>
        </authorList>
    </citation>
    <scope>NUCLEOTIDE SEQUENCE</scope>
</reference>
<organism evidence="2">
    <name type="scientific">mine drainage metagenome</name>
    <dbReference type="NCBI Taxonomy" id="410659"/>
    <lineage>
        <taxon>unclassified sequences</taxon>
        <taxon>metagenomes</taxon>
        <taxon>ecological metagenomes</taxon>
    </lineage>
</organism>
<dbReference type="InterPro" id="IPR013149">
    <property type="entry name" value="ADH-like_C"/>
</dbReference>
<dbReference type="InterPro" id="IPR013154">
    <property type="entry name" value="ADH-like_N"/>
</dbReference>
<dbReference type="InterPro" id="IPR020843">
    <property type="entry name" value="ER"/>
</dbReference>
<keyword evidence="2" id="KW-0560">Oxidoreductase</keyword>
<dbReference type="InterPro" id="IPR014188">
    <property type="entry name" value="Acrylyl-CoA_reductase_AcuI"/>
</dbReference>
<dbReference type="NCBIfam" id="TIGR02823">
    <property type="entry name" value="oxido_YhdH"/>
    <property type="match status" value="1"/>
</dbReference>
<accession>A0A1J5S5T0</accession>
<feature type="domain" description="Enoyl reductase (ER)" evidence="1">
    <location>
        <begin position="9"/>
        <end position="323"/>
    </location>
</feature>
<dbReference type="CDD" id="cd08288">
    <property type="entry name" value="MDR_yhdh"/>
    <property type="match status" value="1"/>
</dbReference>
<dbReference type="Gene3D" id="3.90.180.10">
    <property type="entry name" value="Medium-chain alcohol dehydrogenases, catalytic domain"/>
    <property type="match status" value="1"/>
</dbReference>
<dbReference type="EC" id="1.3.1.84" evidence="2"/>
<dbReference type="InterPro" id="IPR036291">
    <property type="entry name" value="NAD(P)-bd_dom_sf"/>
</dbReference>
<dbReference type="AlphaFoldDB" id="A0A1J5S5T0"/>
<name>A0A1J5S5T0_9ZZZZ</name>
<sequence>MFKAWLLSKDDGKFHAALRDVDEQDLPDGDVLVQVLHSSINYKDALALTDSAPVVRRWPMVPGIDGAGVVLRSSHPGWKPGDRWILNGWGVGETHWGCLAQRASLQGDWLVPLPECFDTRQAMIIGTAGYTAMLCVQAVARHGVAAGDGDVLVTGATGGVGSVAVGLLARRGYRVVAATGKPAEAAYLHALGAAEVIDRATLSGPGKPLQKERWAAVVDSAGSHILANACAQTRWGGVVAACGLAQGMDFPTTVAPFILRNVTLSGVDSVMQPMAARQAAWAALAREIDAAQLERMAHDLPLSEALAVATRIMAGQALGRTVVSV</sequence>
<dbReference type="Gene3D" id="3.40.50.720">
    <property type="entry name" value="NAD(P)-binding Rossmann-like Domain"/>
    <property type="match status" value="1"/>
</dbReference>
<dbReference type="InterPro" id="IPR051397">
    <property type="entry name" value="Zn-ADH-like_protein"/>
</dbReference>
<dbReference type="GO" id="GO:0043957">
    <property type="term" value="F:acryloyl-CoA reductase (NADPH) activity"/>
    <property type="evidence" value="ECO:0007669"/>
    <property type="project" value="UniProtKB-EC"/>
</dbReference>
<gene>
    <name evidence="2" type="primary">acuI_4</name>
    <name evidence="2" type="ORF">GALL_183290</name>
</gene>
<dbReference type="Pfam" id="PF08240">
    <property type="entry name" value="ADH_N"/>
    <property type="match status" value="1"/>
</dbReference>
<dbReference type="SUPFAM" id="SSF50129">
    <property type="entry name" value="GroES-like"/>
    <property type="match status" value="1"/>
</dbReference>
<comment type="caution">
    <text evidence="2">The sequence shown here is derived from an EMBL/GenBank/DDBJ whole genome shotgun (WGS) entry which is preliminary data.</text>
</comment>
<dbReference type="Pfam" id="PF00107">
    <property type="entry name" value="ADH_zinc_N"/>
    <property type="match status" value="1"/>
</dbReference>
<dbReference type="PANTHER" id="PTHR43677">
    <property type="entry name" value="SHORT-CHAIN DEHYDROGENASE/REDUCTASE"/>
    <property type="match status" value="1"/>
</dbReference>
<proteinExistence type="predicted"/>
<dbReference type="SUPFAM" id="SSF51735">
    <property type="entry name" value="NAD(P)-binding Rossmann-fold domains"/>
    <property type="match status" value="1"/>
</dbReference>